<dbReference type="EMBL" id="BJXC01000001">
    <property type="protein sequence ID" value="GEM50256.1"/>
    <property type="molecule type" value="Genomic_DNA"/>
</dbReference>
<sequence length="108" mass="12961">MGHKVVCLDCKKSFSQGTDFNDRKEANCSDYGKPMTLLPHRFRPPKKIEDKKWEVVKFLIDNGFYYQYIYEIVENKNGVTNYQNYTKYPDNLRDAKEFVEQYKDQARK</sequence>
<proteinExistence type="predicted"/>
<protein>
    <submittedName>
        <fullName evidence="1">Uncharacterized protein</fullName>
    </submittedName>
</protein>
<organism evidence="1 2">
    <name type="scientific">Empedobacter brevis NBRC 14943 = ATCC 43319</name>
    <dbReference type="NCBI Taxonomy" id="1218108"/>
    <lineage>
        <taxon>Bacteria</taxon>
        <taxon>Pseudomonadati</taxon>
        <taxon>Bacteroidota</taxon>
        <taxon>Flavobacteriia</taxon>
        <taxon>Flavobacteriales</taxon>
        <taxon>Weeksellaceae</taxon>
        <taxon>Empedobacter</taxon>
    </lineage>
</organism>
<dbReference type="Proteomes" id="UP000321245">
    <property type="component" value="Unassembled WGS sequence"/>
</dbReference>
<comment type="caution">
    <text evidence="1">The sequence shown here is derived from an EMBL/GenBank/DDBJ whole genome shotgun (WGS) entry which is preliminary data.</text>
</comment>
<evidence type="ECO:0000313" key="1">
    <source>
        <dbReference type="EMBL" id="GEM50256.1"/>
    </source>
</evidence>
<dbReference type="STRING" id="1218108.GCA_000382425_00047"/>
<dbReference type="GeneID" id="84648353"/>
<evidence type="ECO:0000313" key="2">
    <source>
        <dbReference type="Proteomes" id="UP000321245"/>
    </source>
</evidence>
<dbReference type="OrthoDB" id="1443646at2"/>
<dbReference type="RefSeq" id="WP_019973543.1">
    <property type="nucleotide sequence ID" value="NZ_BJXC01000001.1"/>
</dbReference>
<name>A0A511NCF9_9FLAO</name>
<dbReference type="AlphaFoldDB" id="A0A511NCF9"/>
<gene>
    <name evidence="1" type="ORF">EB1_00460</name>
</gene>
<keyword evidence="2" id="KW-1185">Reference proteome</keyword>
<reference evidence="1 2" key="1">
    <citation type="submission" date="2019-07" db="EMBL/GenBank/DDBJ databases">
        <title>Whole genome shotgun sequence of Empedobacter brevis NBRC 14943.</title>
        <authorList>
            <person name="Hosoyama A."/>
            <person name="Uohara A."/>
            <person name="Ohji S."/>
            <person name="Ichikawa N."/>
        </authorList>
    </citation>
    <scope>NUCLEOTIDE SEQUENCE [LARGE SCALE GENOMIC DNA]</scope>
    <source>
        <strain evidence="1 2">NBRC 14943</strain>
    </source>
</reference>
<accession>A0A511NCF9</accession>